<dbReference type="EMBL" id="JAUFPT010000127">
    <property type="protein sequence ID" value="MDN3575001.1"/>
    <property type="molecule type" value="Genomic_DNA"/>
</dbReference>
<evidence type="ECO:0000313" key="2">
    <source>
        <dbReference type="Proteomes" id="UP001244297"/>
    </source>
</evidence>
<accession>A0ABT8AYT0</accession>
<proteinExistence type="predicted"/>
<organism evidence="1 2">
    <name type="scientific">Methylobacterium longum</name>
    <dbReference type="NCBI Taxonomy" id="767694"/>
    <lineage>
        <taxon>Bacteria</taxon>
        <taxon>Pseudomonadati</taxon>
        <taxon>Pseudomonadota</taxon>
        <taxon>Alphaproteobacteria</taxon>
        <taxon>Hyphomicrobiales</taxon>
        <taxon>Methylobacteriaceae</taxon>
        <taxon>Methylobacterium</taxon>
    </lineage>
</organism>
<protein>
    <recommendedName>
        <fullName evidence="3">DUF4333 domain-containing protein</fullName>
    </recommendedName>
</protein>
<evidence type="ECO:0000313" key="1">
    <source>
        <dbReference type="EMBL" id="MDN3575001.1"/>
    </source>
</evidence>
<dbReference type="RefSeq" id="WP_238293335.1">
    <property type="nucleotide sequence ID" value="NZ_BPQS01000067.1"/>
</dbReference>
<evidence type="ECO:0008006" key="3">
    <source>
        <dbReference type="Google" id="ProtNLM"/>
    </source>
</evidence>
<sequence length="61" mass="6373">MRISTLFIAGFILAATAFVTTMLVSPPTSEASVEAPAPKTEAVTICEFLPTGDIANCTIQN</sequence>
<keyword evidence="2" id="KW-1185">Reference proteome</keyword>
<reference evidence="2" key="1">
    <citation type="journal article" date="2019" name="Int. J. Syst. Evol. Microbiol.">
        <title>The Global Catalogue of Microorganisms (GCM) 10K type strain sequencing project: providing services to taxonomists for standard genome sequencing and annotation.</title>
        <authorList>
            <consortium name="The Broad Institute Genomics Platform"/>
            <consortium name="The Broad Institute Genome Sequencing Center for Infectious Disease"/>
            <person name="Wu L."/>
            <person name="Ma J."/>
        </authorList>
    </citation>
    <scope>NUCLEOTIDE SEQUENCE [LARGE SCALE GENOMIC DNA]</scope>
    <source>
        <strain evidence="2">CECT 7806</strain>
    </source>
</reference>
<comment type="caution">
    <text evidence="1">The sequence shown here is derived from an EMBL/GenBank/DDBJ whole genome shotgun (WGS) entry which is preliminary data.</text>
</comment>
<dbReference type="Proteomes" id="UP001244297">
    <property type="component" value="Unassembled WGS sequence"/>
</dbReference>
<name>A0ABT8AYT0_9HYPH</name>
<gene>
    <name evidence="1" type="ORF">QWZ18_30945</name>
</gene>